<evidence type="ECO:0008006" key="3">
    <source>
        <dbReference type="Google" id="ProtNLM"/>
    </source>
</evidence>
<gene>
    <name evidence="1" type="ORF">NZ698_18240</name>
</gene>
<accession>A0ABT2WA84</accession>
<dbReference type="Proteomes" id="UP001208649">
    <property type="component" value="Unassembled WGS sequence"/>
</dbReference>
<reference evidence="2" key="1">
    <citation type="submission" date="2023-07" db="EMBL/GenBank/DDBJ databases">
        <title>Chryseobacterium sp. strain PBS4-4 Genome sequencing and assembly.</title>
        <authorList>
            <person name="Jung Y."/>
        </authorList>
    </citation>
    <scope>NUCLEOTIDE SEQUENCE [LARGE SCALE GENOMIC DNA]</scope>
    <source>
        <strain evidence="2">PBS4-4</strain>
    </source>
</reference>
<sequence>MKILVISIVIMLVVFSCTKNNEQKTNAYFSEETFVDSLNVGLKGKTKVEIENFRNDGTEDNLIILNFYKQDSVWNFKKQKNTGNVWKQTNRFYFDKDGVTGIDAEISDFNNDGYKDFLYESGIAARGGNVIKTLFIYNPENKDFIHIKNSDDYPNLSFNSKLNCVNSLILTGSTTTLFLKIKKDSLIEFARVDVSDKILVEERDSSGKFKVIEERKFDGNDENFYSGYSNYKPLEK</sequence>
<dbReference type="SUPFAM" id="SSF69318">
    <property type="entry name" value="Integrin alpha N-terminal domain"/>
    <property type="match status" value="1"/>
</dbReference>
<dbReference type="NCBIfam" id="NF047539">
    <property type="entry name" value="XAC2610_fam"/>
    <property type="match status" value="1"/>
</dbReference>
<keyword evidence="2" id="KW-1185">Reference proteome</keyword>
<dbReference type="RefSeq" id="WP_263004680.1">
    <property type="nucleotide sequence ID" value="NZ_JAOTEM010000006.1"/>
</dbReference>
<evidence type="ECO:0000313" key="1">
    <source>
        <dbReference type="EMBL" id="MCU7619123.1"/>
    </source>
</evidence>
<protein>
    <recommendedName>
        <fullName evidence="3">VCBS repeat-containing protein</fullName>
    </recommendedName>
</protein>
<organism evidence="1 2">
    <name type="scientific">Chryseobacterium edaphi</name>
    <dbReference type="NCBI Taxonomy" id="2976532"/>
    <lineage>
        <taxon>Bacteria</taxon>
        <taxon>Pseudomonadati</taxon>
        <taxon>Bacteroidota</taxon>
        <taxon>Flavobacteriia</taxon>
        <taxon>Flavobacteriales</taxon>
        <taxon>Weeksellaceae</taxon>
        <taxon>Chryseobacterium group</taxon>
        <taxon>Chryseobacterium</taxon>
    </lineage>
</organism>
<comment type="caution">
    <text evidence="1">The sequence shown here is derived from an EMBL/GenBank/DDBJ whole genome shotgun (WGS) entry which is preliminary data.</text>
</comment>
<dbReference type="PROSITE" id="PS51257">
    <property type="entry name" value="PROKAR_LIPOPROTEIN"/>
    <property type="match status" value="1"/>
</dbReference>
<name>A0ABT2WA84_9FLAO</name>
<evidence type="ECO:0000313" key="2">
    <source>
        <dbReference type="Proteomes" id="UP001208649"/>
    </source>
</evidence>
<dbReference type="InterPro" id="IPR058087">
    <property type="entry name" value="XAC2610_dom"/>
</dbReference>
<proteinExistence type="predicted"/>
<dbReference type="InterPro" id="IPR028994">
    <property type="entry name" value="Integrin_alpha_N"/>
</dbReference>
<dbReference type="EMBL" id="JAOTEM010000006">
    <property type="protein sequence ID" value="MCU7619123.1"/>
    <property type="molecule type" value="Genomic_DNA"/>
</dbReference>